<reference evidence="3" key="1">
    <citation type="submission" date="2021-12" db="EMBL/GenBank/DDBJ databases">
        <title>Curvularia clavata genome.</title>
        <authorList>
            <person name="Cao Y."/>
        </authorList>
    </citation>
    <scope>NUCLEOTIDE SEQUENCE</scope>
    <source>
        <strain evidence="3">Yc1106</strain>
    </source>
</reference>
<dbReference type="CDD" id="cd04301">
    <property type="entry name" value="NAT_SF"/>
    <property type="match status" value="1"/>
</dbReference>
<accession>A0A9Q8ZBM1</accession>
<dbReference type="InterPro" id="IPR000182">
    <property type="entry name" value="GNAT_dom"/>
</dbReference>
<dbReference type="SUPFAM" id="SSF55729">
    <property type="entry name" value="Acyl-CoA N-acyltransferases (Nat)"/>
    <property type="match status" value="1"/>
</dbReference>
<feature type="compositionally biased region" description="Polar residues" evidence="1">
    <location>
        <begin position="1"/>
        <end position="10"/>
    </location>
</feature>
<feature type="region of interest" description="Disordered" evidence="1">
    <location>
        <begin position="91"/>
        <end position="334"/>
    </location>
</feature>
<evidence type="ECO:0000313" key="3">
    <source>
        <dbReference type="EMBL" id="USP80172.1"/>
    </source>
</evidence>
<evidence type="ECO:0000313" key="4">
    <source>
        <dbReference type="Proteomes" id="UP001056012"/>
    </source>
</evidence>
<evidence type="ECO:0000256" key="1">
    <source>
        <dbReference type="SAM" id="MobiDB-lite"/>
    </source>
</evidence>
<dbReference type="InterPro" id="IPR016181">
    <property type="entry name" value="Acyl_CoA_acyltransferase"/>
</dbReference>
<feature type="compositionally biased region" description="Polar residues" evidence="1">
    <location>
        <begin position="23"/>
        <end position="46"/>
    </location>
</feature>
<dbReference type="VEuPathDB" id="FungiDB:yc1106_07446"/>
<dbReference type="Proteomes" id="UP001056012">
    <property type="component" value="Chromosome 5"/>
</dbReference>
<feature type="domain" description="N-acetyltransferase" evidence="2">
    <location>
        <begin position="610"/>
        <end position="666"/>
    </location>
</feature>
<dbReference type="GO" id="GO:0016747">
    <property type="term" value="F:acyltransferase activity, transferring groups other than amino-acyl groups"/>
    <property type="evidence" value="ECO:0007669"/>
    <property type="project" value="InterPro"/>
</dbReference>
<dbReference type="Gene3D" id="3.40.630.30">
    <property type="match status" value="1"/>
</dbReference>
<dbReference type="OrthoDB" id="2129362at2759"/>
<feature type="compositionally biased region" description="Basic residues" evidence="1">
    <location>
        <begin position="134"/>
        <end position="148"/>
    </location>
</feature>
<sequence length="755" mass="85505">MTTAARTQCPRSAPLQPHEPDSTKLQLSNTHTTIPNQQNNASMTWQQKEDFPQFSKPRKNNRNRHQKKLWQHDDNKEAQVAVTDDKNALASVTTLQPPPPNNMHLSQDTKEANKSAPGKEYLPPHLRKQYIPPHLRKHYTPPHLRKSSAKGAKAEAGNGDDAANVSPFSSATTKSTAITKPDLTPSRTAVHNATPPSPPITPCEPAEKENSNAVVTQTIYDLWNNPPAGQTPNVYKSGNERCDIWDEPPAWPTPVFKKSGNQKSGTERCDTQKDTSAWHPPVAKQGGNQKSGNSRGPRRQPYKKNVWPKNKDMKPIPSSDNDNGGVEWKSDSNGDPDYDVKKLLDWNGGWLPPPESWCARRQWDDRHFGEHIEEWLNKLHSKCVGAMYYPSDTFNPEDGPCKELAPRYWLEVKVEGANLRESWKIISASQPKPLDDDPINSSPWWELYENILYTEVKQESGNESRRYHPSSYLNAVPVPEAKLDLNDSDHVGPPLWEVSAADKMQERKQRMEEQTRQMLAKRNRPIPQPTTPIAPVEDRTLHPRLNIYLRPVQAADVAGITRTIHAIEFDARTEDQMRQQINTITNANLPYLVAILKKTPSKPTPGYVSEKVVGFVYLGEYCSQTSLFRYTFEMELFVHPGHRSKGIGRCLMDKLLEMADGCYRARGGYEYVNNYEYLKNGPGRVIKTILVNCHHENGEDVDKGWQGKFLNFSKFWRYGRLPTMGYKNGKVVDVSIYAHQTGEQINPDVPPLVTG</sequence>
<feature type="compositionally biased region" description="Basic residues" evidence="1">
    <location>
        <begin position="56"/>
        <end position="69"/>
    </location>
</feature>
<feature type="compositionally biased region" description="Polar residues" evidence="1">
    <location>
        <begin position="227"/>
        <end position="236"/>
    </location>
</feature>
<keyword evidence="4" id="KW-1185">Reference proteome</keyword>
<dbReference type="EMBL" id="CP089278">
    <property type="protein sequence ID" value="USP80172.1"/>
    <property type="molecule type" value="Genomic_DNA"/>
</dbReference>
<feature type="region of interest" description="Disordered" evidence="1">
    <location>
        <begin position="1"/>
        <end position="76"/>
    </location>
</feature>
<dbReference type="Pfam" id="PF13508">
    <property type="entry name" value="Acetyltransf_7"/>
    <property type="match status" value="1"/>
</dbReference>
<dbReference type="AlphaFoldDB" id="A0A9Q8ZBM1"/>
<gene>
    <name evidence="3" type="ORF">yc1106_07446</name>
</gene>
<organism evidence="3 4">
    <name type="scientific">Curvularia clavata</name>
    <dbReference type="NCBI Taxonomy" id="95742"/>
    <lineage>
        <taxon>Eukaryota</taxon>
        <taxon>Fungi</taxon>
        <taxon>Dikarya</taxon>
        <taxon>Ascomycota</taxon>
        <taxon>Pezizomycotina</taxon>
        <taxon>Dothideomycetes</taxon>
        <taxon>Pleosporomycetidae</taxon>
        <taxon>Pleosporales</taxon>
        <taxon>Pleosporineae</taxon>
        <taxon>Pleosporaceae</taxon>
        <taxon>Curvularia</taxon>
    </lineage>
</organism>
<protein>
    <recommendedName>
        <fullName evidence="2">N-acetyltransferase domain-containing protein</fullName>
    </recommendedName>
</protein>
<feature type="compositionally biased region" description="Low complexity" evidence="1">
    <location>
        <begin position="149"/>
        <end position="180"/>
    </location>
</feature>
<name>A0A9Q8ZBM1_CURCL</name>
<evidence type="ECO:0000259" key="2">
    <source>
        <dbReference type="Pfam" id="PF13508"/>
    </source>
</evidence>
<proteinExistence type="predicted"/>